<name>A0A930HYG2_9BACT</name>
<accession>A0A930HYG2</accession>
<protein>
    <submittedName>
        <fullName evidence="2">Uncharacterized protein</fullName>
    </submittedName>
</protein>
<dbReference type="EMBL" id="JABZSQ010000094">
    <property type="protein sequence ID" value="MBF1415117.1"/>
    <property type="molecule type" value="Genomic_DNA"/>
</dbReference>
<dbReference type="Proteomes" id="UP000757461">
    <property type="component" value="Unassembled WGS sequence"/>
</dbReference>
<sequence length="73" mass="8435">MSRGQADSSVWPFCFQSVLPTLGLIFTTDAVFIITSRNRPSAQFRQHQTIVQNAENEGSDDRHRPYNVKYIQY</sequence>
<gene>
    <name evidence="2" type="ORF">HXN33_05995</name>
</gene>
<reference evidence="2" key="1">
    <citation type="submission" date="2020-04" db="EMBL/GenBank/DDBJ databases">
        <title>Deep metagenomics examines the oral microbiome during advanced dental caries in children, revealing novel taxa and co-occurrences with host molecules.</title>
        <authorList>
            <person name="Baker J.L."/>
            <person name="Morton J.T."/>
            <person name="Dinis M."/>
            <person name="Alvarez R."/>
            <person name="Tran N.C."/>
            <person name="Knight R."/>
            <person name="Edlund A."/>
        </authorList>
    </citation>
    <scope>NUCLEOTIDE SEQUENCE</scope>
    <source>
        <strain evidence="2">JCVI_25_bin.9</strain>
    </source>
</reference>
<keyword evidence="1" id="KW-1133">Transmembrane helix</keyword>
<evidence type="ECO:0000256" key="1">
    <source>
        <dbReference type="SAM" id="Phobius"/>
    </source>
</evidence>
<dbReference type="AlphaFoldDB" id="A0A930HYG2"/>
<organism evidence="2 3">
    <name type="scientific">Prevotella histicola</name>
    <dbReference type="NCBI Taxonomy" id="470565"/>
    <lineage>
        <taxon>Bacteria</taxon>
        <taxon>Pseudomonadati</taxon>
        <taxon>Bacteroidota</taxon>
        <taxon>Bacteroidia</taxon>
        <taxon>Bacteroidales</taxon>
        <taxon>Prevotellaceae</taxon>
        <taxon>Prevotella</taxon>
    </lineage>
</organism>
<evidence type="ECO:0000313" key="2">
    <source>
        <dbReference type="EMBL" id="MBF1415117.1"/>
    </source>
</evidence>
<keyword evidence="1" id="KW-0812">Transmembrane</keyword>
<evidence type="ECO:0000313" key="3">
    <source>
        <dbReference type="Proteomes" id="UP000757461"/>
    </source>
</evidence>
<comment type="caution">
    <text evidence="2">The sequence shown here is derived from an EMBL/GenBank/DDBJ whole genome shotgun (WGS) entry which is preliminary data.</text>
</comment>
<keyword evidence="1" id="KW-0472">Membrane</keyword>
<proteinExistence type="predicted"/>
<feature type="transmembrane region" description="Helical" evidence="1">
    <location>
        <begin position="15"/>
        <end position="35"/>
    </location>
</feature>